<dbReference type="PANTHER" id="PTHR34322:SF2">
    <property type="entry name" value="TRANSPOSASE IS200-LIKE DOMAIN-CONTAINING PROTEIN"/>
    <property type="match status" value="1"/>
</dbReference>
<gene>
    <name evidence="2" type="ORF">F0P94_05645</name>
</gene>
<evidence type="ECO:0000313" key="3">
    <source>
        <dbReference type="Proteomes" id="UP000326570"/>
    </source>
</evidence>
<proteinExistence type="predicted"/>
<keyword evidence="3" id="KW-1185">Reference proteome</keyword>
<evidence type="ECO:0000313" key="2">
    <source>
        <dbReference type="EMBL" id="KAA9340909.1"/>
    </source>
</evidence>
<dbReference type="GO" id="GO:0006313">
    <property type="term" value="P:DNA transposition"/>
    <property type="evidence" value="ECO:0007669"/>
    <property type="project" value="InterPro"/>
</dbReference>
<sequence>MQKVVPLEPGKYYHVFTRGNNREDIFPEEKNYAYFLQLYRNHISPIAETFAYCLLKNHFHFLIRIKETYEPQTSQVSETCEVLPAMVSRGFSNLMNAYTKAINKKYSRTGSLFQERFGRIEVKSPHYFSRLVYYIHFNPQKHGFLSDFREWPHSSYHAFLLNKPTSLKRDEVLEWFGGKNWFETFHNQPPDFLNLTDVIGDD</sequence>
<dbReference type="Gene3D" id="3.30.70.1290">
    <property type="entry name" value="Transposase IS200-like"/>
    <property type="match status" value="1"/>
</dbReference>
<dbReference type="SUPFAM" id="SSF143422">
    <property type="entry name" value="Transposase IS200-like"/>
    <property type="match status" value="1"/>
</dbReference>
<dbReference type="Proteomes" id="UP000326570">
    <property type="component" value="Unassembled WGS sequence"/>
</dbReference>
<feature type="domain" description="Transposase IS200-like" evidence="1">
    <location>
        <begin position="8"/>
        <end position="138"/>
    </location>
</feature>
<protein>
    <recommendedName>
        <fullName evidence="1">Transposase IS200-like domain-containing protein</fullName>
    </recommendedName>
</protein>
<evidence type="ECO:0000259" key="1">
    <source>
        <dbReference type="SMART" id="SM01321"/>
    </source>
</evidence>
<reference evidence="2 3" key="1">
    <citation type="submission" date="2019-09" db="EMBL/GenBank/DDBJ databases">
        <title>Genome sequence of Adhaeribacter sp. M2.</title>
        <authorList>
            <person name="Srinivasan S."/>
        </authorList>
    </citation>
    <scope>NUCLEOTIDE SEQUENCE [LARGE SCALE GENOMIC DNA]</scope>
    <source>
        <strain evidence="2 3">M2</strain>
    </source>
</reference>
<dbReference type="EMBL" id="VTWT01000002">
    <property type="protein sequence ID" value="KAA9340909.1"/>
    <property type="molecule type" value="Genomic_DNA"/>
</dbReference>
<accession>A0A5N1J2U1</accession>
<dbReference type="SMART" id="SM01321">
    <property type="entry name" value="Y1_Tnp"/>
    <property type="match status" value="1"/>
</dbReference>
<organism evidence="2 3">
    <name type="scientific">Adhaeribacter soli</name>
    <dbReference type="NCBI Taxonomy" id="2607655"/>
    <lineage>
        <taxon>Bacteria</taxon>
        <taxon>Pseudomonadati</taxon>
        <taxon>Bacteroidota</taxon>
        <taxon>Cytophagia</taxon>
        <taxon>Cytophagales</taxon>
        <taxon>Hymenobacteraceae</taxon>
        <taxon>Adhaeribacter</taxon>
    </lineage>
</organism>
<dbReference type="RefSeq" id="WP_150902836.1">
    <property type="nucleotide sequence ID" value="NZ_VTWT01000002.1"/>
</dbReference>
<comment type="caution">
    <text evidence="2">The sequence shown here is derived from an EMBL/GenBank/DDBJ whole genome shotgun (WGS) entry which is preliminary data.</text>
</comment>
<dbReference type="InterPro" id="IPR036515">
    <property type="entry name" value="Transposase_17_sf"/>
</dbReference>
<dbReference type="GO" id="GO:0004803">
    <property type="term" value="F:transposase activity"/>
    <property type="evidence" value="ECO:0007669"/>
    <property type="project" value="InterPro"/>
</dbReference>
<dbReference type="InterPro" id="IPR002686">
    <property type="entry name" value="Transposase_17"/>
</dbReference>
<name>A0A5N1J2U1_9BACT</name>
<dbReference type="AlphaFoldDB" id="A0A5N1J2U1"/>
<dbReference type="PANTHER" id="PTHR34322">
    <property type="entry name" value="TRANSPOSASE, Y1_TNP DOMAIN-CONTAINING"/>
    <property type="match status" value="1"/>
</dbReference>
<dbReference type="GO" id="GO:0003677">
    <property type="term" value="F:DNA binding"/>
    <property type="evidence" value="ECO:0007669"/>
    <property type="project" value="InterPro"/>
</dbReference>